<evidence type="ECO:0000256" key="5">
    <source>
        <dbReference type="ARBA" id="ARBA00022695"/>
    </source>
</evidence>
<keyword evidence="8" id="KW-0347">Helicase</keyword>
<dbReference type="GO" id="GO:0005524">
    <property type="term" value="F:ATP binding"/>
    <property type="evidence" value="ECO:0007669"/>
    <property type="project" value="UniProtKB-KW"/>
</dbReference>
<dbReference type="GO" id="GO:0044423">
    <property type="term" value="C:virion component"/>
    <property type="evidence" value="ECO:0007669"/>
    <property type="project" value="UniProtKB-KW"/>
</dbReference>
<feature type="transmembrane region" description="Helical" evidence="12">
    <location>
        <begin position="146"/>
        <end position="169"/>
    </location>
</feature>
<keyword evidence="4" id="KW-0808">Transferase</keyword>
<dbReference type="PANTHER" id="PTHR18934:SF91">
    <property type="entry name" value="PRE-MRNA-SPLICING FACTOR ATP-DEPENDENT RNA HELICASE PRP16"/>
    <property type="match status" value="1"/>
</dbReference>
<dbReference type="Gene3D" id="3.40.50.300">
    <property type="entry name" value="P-loop containing nucleotide triphosphate hydrolases"/>
    <property type="match status" value="2"/>
</dbReference>
<dbReference type="Gene3D" id="3.30.70.270">
    <property type="match status" value="1"/>
</dbReference>
<evidence type="ECO:0000256" key="8">
    <source>
        <dbReference type="ARBA" id="ARBA00022806"/>
    </source>
</evidence>
<dbReference type="InterPro" id="IPR006935">
    <property type="entry name" value="Helicase/UvrB_N"/>
</dbReference>
<dbReference type="GO" id="GO:0003968">
    <property type="term" value="F:RNA-directed RNA polymerase activity"/>
    <property type="evidence" value="ECO:0007669"/>
    <property type="project" value="UniProtKB-KW"/>
</dbReference>
<keyword evidence="9" id="KW-0067">ATP-binding</keyword>
<dbReference type="SUPFAM" id="SSF56672">
    <property type="entry name" value="DNA/RNA polymerases"/>
    <property type="match status" value="1"/>
</dbReference>
<keyword evidence="6" id="KW-0547">Nucleotide-binding</keyword>
<dbReference type="Pfam" id="PF04851">
    <property type="entry name" value="ResIII"/>
    <property type="match status" value="1"/>
</dbReference>
<dbReference type="SMART" id="SM00487">
    <property type="entry name" value="DEXDc"/>
    <property type="match status" value="1"/>
</dbReference>
<evidence type="ECO:0000256" key="1">
    <source>
        <dbReference type="ARBA" id="ARBA00004328"/>
    </source>
</evidence>
<keyword evidence="12" id="KW-0812">Transmembrane</keyword>
<feature type="transmembrane region" description="Helical" evidence="12">
    <location>
        <begin position="93"/>
        <end position="113"/>
    </location>
</feature>
<keyword evidence="12" id="KW-1133">Transmembrane helix</keyword>
<feature type="domain" description="Helicase ATP-binding" evidence="14">
    <location>
        <begin position="1205"/>
        <end position="1355"/>
    </location>
</feature>
<dbReference type="Pfam" id="PF00271">
    <property type="entry name" value="Helicase_C"/>
    <property type="match status" value="1"/>
</dbReference>
<keyword evidence="10" id="KW-0946">Virion</keyword>
<gene>
    <name evidence="15" type="primary">ORF1</name>
</gene>
<dbReference type="GO" id="GO:0004386">
    <property type="term" value="F:helicase activity"/>
    <property type="evidence" value="ECO:0007669"/>
    <property type="project" value="UniProtKB-KW"/>
</dbReference>
<evidence type="ECO:0000256" key="4">
    <source>
        <dbReference type="ARBA" id="ARBA00022679"/>
    </source>
</evidence>
<dbReference type="SUPFAM" id="SSF52540">
    <property type="entry name" value="P-loop containing nucleoside triphosphate hydrolases"/>
    <property type="match status" value="1"/>
</dbReference>
<proteinExistence type="predicted"/>
<dbReference type="InterPro" id="IPR007094">
    <property type="entry name" value="RNA-dir_pol_PSvirus"/>
</dbReference>
<evidence type="ECO:0000256" key="9">
    <source>
        <dbReference type="ARBA" id="ARBA00022840"/>
    </source>
</evidence>
<evidence type="ECO:0000256" key="2">
    <source>
        <dbReference type="ARBA" id="ARBA00004340"/>
    </source>
</evidence>
<dbReference type="PROSITE" id="PS51192">
    <property type="entry name" value="HELICASE_ATP_BIND_1"/>
    <property type="match status" value="1"/>
</dbReference>
<comment type="subcellular location">
    <subcellularLocation>
        <location evidence="2">Host cell</location>
    </subcellularLocation>
    <subcellularLocation>
        <location evidence="1">Virion</location>
    </subcellularLocation>
</comment>
<keyword evidence="7" id="KW-0378">Hydrolase</keyword>
<feature type="transmembrane region" description="Helical" evidence="12">
    <location>
        <begin position="237"/>
        <end position="253"/>
    </location>
</feature>
<evidence type="ECO:0000259" key="14">
    <source>
        <dbReference type="PROSITE" id="PS51192"/>
    </source>
</evidence>
<evidence type="ECO:0000256" key="7">
    <source>
        <dbReference type="ARBA" id="ARBA00022801"/>
    </source>
</evidence>
<dbReference type="GO" id="GO:0043657">
    <property type="term" value="C:host cell"/>
    <property type="evidence" value="ECO:0007669"/>
    <property type="project" value="UniProtKB-SubCell"/>
</dbReference>
<evidence type="ECO:0000313" key="15">
    <source>
        <dbReference type="EMBL" id="QED42906.1"/>
    </source>
</evidence>
<dbReference type="GO" id="GO:0006351">
    <property type="term" value="P:DNA-templated transcription"/>
    <property type="evidence" value="ECO:0007669"/>
    <property type="project" value="InterPro"/>
</dbReference>
<evidence type="ECO:0000256" key="3">
    <source>
        <dbReference type="ARBA" id="ARBA00022484"/>
    </source>
</evidence>
<evidence type="ECO:0000256" key="10">
    <source>
        <dbReference type="ARBA" id="ARBA00022844"/>
    </source>
</evidence>
<organism evidence="15">
    <name type="scientific">Monilinia fusarivirus B</name>
    <dbReference type="NCBI Taxonomy" id="2592770"/>
    <lineage>
        <taxon>Viruses</taxon>
        <taxon>Riboviria</taxon>
        <taxon>Orthornavirae</taxon>
        <taxon>Pisuviricota</taxon>
        <taxon>Duplopiviricetes</taxon>
        <taxon>Durnavirales</taxon>
        <taxon>Fusariviridae</taxon>
    </lineage>
</organism>
<dbReference type="InterPro" id="IPR001650">
    <property type="entry name" value="Helicase_C-like"/>
</dbReference>
<keyword evidence="11" id="KW-0693">Viral RNA replication</keyword>
<dbReference type="GO" id="GO:0003723">
    <property type="term" value="F:RNA binding"/>
    <property type="evidence" value="ECO:0007669"/>
    <property type="project" value="InterPro"/>
</dbReference>
<evidence type="ECO:0000256" key="12">
    <source>
        <dbReference type="SAM" id="Phobius"/>
    </source>
</evidence>
<dbReference type="GO" id="GO:0003677">
    <property type="term" value="F:DNA binding"/>
    <property type="evidence" value="ECO:0007669"/>
    <property type="project" value="InterPro"/>
</dbReference>
<sequence>MESTKQIICFAEEEIDRKDVYYYFNLDFVKQLMKNPDFYDFWDKLRKSETEWALVSLVARIYRFMGYPESFIYQFLAVPSIKERDEIMKKNKYLWVIIKISCYMIMLTLVLLLGIIVVVVYVIINGAFVTFLGGIILFFSSGTSLALGLLVFVVCNFIVYNTATMWFHILSSLSYGFLQNLRDMSSVDPRLPTFCGQMIKLFFHVVLNDEKLSKWQTFENTVAHCQYLLISFDQHNVGYKLIASIMLWFYTKAVRELIQKSFKAVKVFCLVTLSLFHVLIWANLSPHYWFQAAAWISRFVIMFPYRMTAVMEALERFCRNFDRWLVSFWTKRATVSAMADNVIWLDISLPSRVRLYLKIFRVNVLTHVLTFCKRLGFLVVAYGVPINQFKFQAVLTAGAMDVTHYINELDPPQFIRNFRFGRTSQDVDETLKILRELGYPVEEEVHTQSPDTKIGNLESFKDWLLSGTNFITGIHPVSIFKGLEFQKVKDLAVPYKWSDSYVNVENELRATSRYFQNTSVSIPDFEKAVDSTYEIVKVIFEGSRITPFYSIYKNWKKNYNVGPFATSIKRPRTKAGHHVKMKRNEDISRFKNVRSYLKYWEKLYSNFPRMTSFANVFYKSEALGPRKWRVDRIRTVVSSYLPQYLWQMVISSAPNHNFKPLDTPIKIGMPLTGFWMTKLFERHSHFKWHYAGDMTDFDSVIVGKIQDAIAAIRKRGFSQHRQLSTIEQMIDLNYEHVQKILLLTPSTGNIYKKGDGLTTGHASTSMDNSLATVFLYLSAWTVLTGRNASDFKYFNELSCYGDDHIISIHEMAPKDWTFHNIQNVMKGWGVTMRDEVEFITSTNLKTGLKANIRKRDPTDLHSLPFLSKYCRVPTAHDKQVWKQAFGDVPVPSLIVYHDPVSLLGKAAAGAKNKNVEYRMTRLKSYLMMTAFNHKEYQDIRSMMEVIAKKYPKLKGELASIPNYEHVVRKHMDPNTKPKDIDNPLLDDIVDGTVLYGQMSVLDYVHNYLSVIPDVLNPSIQRIGYSLVTHRIVQPLLEWPKELIKASNNVLTQGHFESLIRQTPYDFLVNHRAPSVITNEATLLVRHWLFNLFTTASPSISVVALFDKLLVKIANLQFIMNGKVNTKVQAFSFPVWNTLLVMLLNYVNIPDVHFEYGEDEWFSLFGLVFSVVIPDIALGITRLTNVLIARVWHSLPPNFREVMFLTKRLKPGTKHLVQAGTGTGKSTTFVQYMYQHASSNWNKIIVVEPRSKVVIGLVQYMKSQGVPVSGATSGLQLDPRAPIWYVTAQEVLLHMDWLSSDNLFLIDEAHLNEPAYEVLNKIMDKRNDLVRVFLTATPNPGQHETMTTFTVVPIPKVYTTTEQSYPDYKLVVSNDRKKDNYWLKVYYNMVSNIVQSSSSKEKFLIFINDKADIDYFLSRLPGKGYGLSSSLEFDLNTECDYVVTTSVADVAITIPGVTHVISPNFKRSVEPISSTKQEPCFIPLDDATKHQRMGRTGRTNNGTFTLVKMEFDKVALNEDSTHQPLVTPSERSSPLQLANWVLEGLPLEVLYDAKPEVFNFRGVRNTKDPRVKKIIDELQQNIEKMGFQHQIDVRKDMNDAVKEDITINFSLGSYQSFTPNRDTSKSRPNMDRDTGYRLNMTNFNHELVSLICAKFAFGYERASNSLWR</sequence>
<dbReference type="EMBL" id="MK231043">
    <property type="protein sequence ID" value="QED42906.1"/>
    <property type="molecule type" value="Genomic_RNA"/>
</dbReference>
<accession>A0A7G3W8T1</accession>
<evidence type="ECO:0000256" key="11">
    <source>
        <dbReference type="ARBA" id="ARBA00022953"/>
    </source>
</evidence>
<dbReference type="PANTHER" id="PTHR18934">
    <property type="entry name" value="ATP-DEPENDENT RNA HELICASE"/>
    <property type="match status" value="1"/>
</dbReference>
<dbReference type="InterPro" id="IPR027417">
    <property type="entry name" value="P-loop_NTPase"/>
</dbReference>
<keyword evidence="12" id="KW-0472">Membrane</keyword>
<dbReference type="InterPro" id="IPR001205">
    <property type="entry name" value="RNA-dir_pol_C"/>
</dbReference>
<dbReference type="Pfam" id="PF00680">
    <property type="entry name" value="RdRP_1"/>
    <property type="match status" value="1"/>
</dbReference>
<dbReference type="PROSITE" id="PS50507">
    <property type="entry name" value="RDRP_SSRNA_POS"/>
    <property type="match status" value="1"/>
</dbReference>
<feature type="domain" description="RdRp catalytic" evidence="13">
    <location>
        <begin position="687"/>
        <end position="816"/>
    </location>
</feature>
<evidence type="ECO:0000256" key="6">
    <source>
        <dbReference type="ARBA" id="ARBA00022741"/>
    </source>
</evidence>
<name>A0A7G3W8T1_9VIRU</name>
<keyword evidence="3" id="KW-0696">RNA-directed RNA polymerase</keyword>
<dbReference type="InterPro" id="IPR043128">
    <property type="entry name" value="Rev_trsase/Diguanyl_cyclase"/>
</dbReference>
<dbReference type="InterPro" id="IPR043502">
    <property type="entry name" value="DNA/RNA_pol_sf"/>
</dbReference>
<reference evidence="15" key="1">
    <citation type="submission" date="2018-11" db="EMBL/GenBank/DDBJ databases">
        <authorList>
            <person name="Jo Y."/>
            <person name="Cho W.K."/>
        </authorList>
    </citation>
    <scope>NUCLEOTIDE SEQUENCE</scope>
    <source>
        <strain evidence="15">Won</strain>
    </source>
</reference>
<keyword evidence="5" id="KW-0548">Nucleotidyltransferase</keyword>
<protein>
    <submittedName>
        <fullName evidence="15">Polyprotein</fullName>
    </submittedName>
</protein>
<feature type="transmembrane region" description="Helical" evidence="12">
    <location>
        <begin position="119"/>
        <end position="139"/>
    </location>
</feature>
<evidence type="ECO:0000259" key="13">
    <source>
        <dbReference type="PROSITE" id="PS50507"/>
    </source>
</evidence>
<dbReference type="GO" id="GO:0016787">
    <property type="term" value="F:hydrolase activity"/>
    <property type="evidence" value="ECO:0007669"/>
    <property type="project" value="UniProtKB-KW"/>
</dbReference>
<feature type="transmembrane region" description="Helical" evidence="12">
    <location>
        <begin position="265"/>
        <end position="282"/>
    </location>
</feature>
<dbReference type="GO" id="GO:0039694">
    <property type="term" value="P:viral RNA genome replication"/>
    <property type="evidence" value="ECO:0007669"/>
    <property type="project" value="InterPro"/>
</dbReference>
<dbReference type="InterPro" id="IPR014001">
    <property type="entry name" value="Helicase_ATP-bd"/>
</dbReference>